<dbReference type="GO" id="GO:0006355">
    <property type="term" value="P:regulation of DNA-templated transcription"/>
    <property type="evidence" value="ECO:0007669"/>
    <property type="project" value="InterPro"/>
</dbReference>
<dbReference type="AlphaFoldDB" id="A0A518B126"/>
<dbReference type="InterPro" id="IPR005584">
    <property type="entry name" value="DNA_gyrase_inhibitor_YacG"/>
</dbReference>
<dbReference type="InterPro" id="IPR013088">
    <property type="entry name" value="Znf_NHR/GATA"/>
</dbReference>
<evidence type="ECO:0000256" key="1">
    <source>
        <dbReference type="ARBA" id="ARBA00022723"/>
    </source>
</evidence>
<sequence>MREVTCPQCQLRFKVQDLAADAYAPFCSQRCRDLDLGNWLNERYSVPVETERVARMMHREGEEYDPFAAGE</sequence>
<dbReference type="KEGG" id="knv:Pan216_15250"/>
<dbReference type="Gene3D" id="3.30.50.10">
    <property type="entry name" value="Erythroid Transcription Factor GATA-1, subunit A"/>
    <property type="match status" value="1"/>
</dbReference>
<dbReference type="PANTHER" id="PTHR36150">
    <property type="entry name" value="DNA GYRASE INHIBITOR YACG"/>
    <property type="match status" value="1"/>
</dbReference>
<accession>A0A518B126</accession>
<dbReference type="SUPFAM" id="SSF57716">
    <property type="entry name" value="Glucocorticoid receptor-like (DNA-binding domain)"/>
    <property type="match status" value="1"/>
</dbReference>
<keyword evidence="4" id="KW-1185">Reference proteome</keyword>
<dbReference type="GO" id="GO:0008270">
    <property type="term" value="F:zinc ion binding"/>
    <property type="evidence" value="ECO:0007669"/>
    <property type="project" value="InterPro"/>
</dbReference>
<evidence type="ECO:0000313" key="4">
    <source>
        <dbReference type="Proteomes" id="UP000317093"/>
    </source>
</evidence>
<dbReference type="OrthoDB" id="9809663at2"/>
<dbReference type="Proteomes" id="UP000317093">
    <property type="component" value="Chromosome"/>
</dbReference>
<keyword evidence="2" id="KW-0862">Zinc</keyword>
<dbReference type="EMBL" id="CP036279">
    <property type="protein sequence ID" value="QDU60676.1"/>
    <property type="molecule type" value="Genomic_DNA"/>
</dbReference>
<reference evidence="3 4" key="1">
    <citation type="submission" date="2019-02" db="EMBL/GenBank/DDBJ databases">
        <title>Deep-cultivation of Planctomycetes and their phenomic and genomic characterization uncovers novel biology.</title>
        <authorList>
            <person name="Wiegand S."/>
            <person name="Jogler M."/>
            <person name="Boedeker C."/>
            <person name="Pinto D."/>
            <person name="Vollmers J."/>
            <person name="Rivas-Marin E."/>
            <person name="Kohn T."/>
            <person name="Peeters S.H."/>
            <person name="Heuer A."/>
            <person name="Rast P."/>
            <person name="Oberbeckmann S."/>
            <person name="Bunk B."/>
            <person name="Jeske O."/>
            <person name="Meyerdierks A."/>
            <person name="Storesund J.E."/>
            <person name="Kallscheuer N."/>
            <person name="Luecker S."/>
            <person name="Lage O.M."/>
            <person name="Pohl T."/>
            <person name="Merkel B.J."/>
            <person name="Hornburger P."/>
            <person name="Mueller R.-W."/>
            <person name="Bruemmer F."/>
            <person name="Labrenz M."/>
            <person name="Spormann A.M."/>
            <person name="Op den Camp H."/>
            <person name="Overmann J."/>
            <person name="Amann R."/>
            <person name="Jetten M.S.M."/>
            <person name="Mascher T."/>
            <person name="Medema M.H."/>
            <person name="Devos D.P."/>
            <person name="Kaster A.-K."/>
            <person name="Ovreas L."/>
            <person name="Rohde M."/>
            <person name="Galperin M.Y."/>
            <person name="Jogler C."/>
        </authorList>
    </citation>
    <scope>NUCLEOTIDE SEQUENCE [LARGE SCALE GENOMIC DNA]</scope>
    <source>
        <strain evidence="3 4">Pan216</strain>
    </source>
</reference>
<gene>
    <name evidence="3" type="ORF">Pan216_15250</name>
</gene>
<dbReference type="Pfam" id="PF03884">
    <property type="entry name" value="YacG"/>
    <property type="match status" value="1"/>
</dbReference>
<evidence type="ECO:0000313" key="3">
    <source>
        <dbReference type="EMBL" id="QDU60676.1"/>
    </source>
</evidence>
<protein>
    <submittedName>
        <fullName evidence="3">DNA gyrase inhibitor</fullName>
    </submittedName>
</protein>
<name>A0A518B126_9BACT</name>
<organism evidence="3 4">
    <name type="scientific">Kolteria novifilia</name>
    <dbReference type="NCBI Taxonomy" id="2527975"/>
    <lineage>
        <taxon>Bacteria</taxon>
        <taxon>Pseudomonadati</taxon>
        <taxon>Planctomycetota</taxon>
        <taxon>Planctomycetia</taxon>
        <taxon>Kolteriales</taxon>
        <taxon>Kolteriaceae</taxon>
        <taxon>Kolteria</taxon>
    </lineage>
</organism>
<keyword evidence="1" id="KW-0479">Metal-binding</keyword>
<proteinExistence type="predicted"/>
<evidence type="ECO:0000256" key="2">
    <source>
        <dbReference type="ARBA" id="ARBA00022833"/>
    </source>
</evidence>
<dbReference type="RefSeq" id="WP_145256898.1">
    <property type="nucleotide sequence ID" value="NZ_CP036279.1"/>
</dbReference>
<dbReference type="PANTHER" id="PTHR36150:SF1">
    <property type="entry name" value="DNA GYRASE INHIBITOR YACG"/>
    <property type="match status" value="1"/>
</dbReference>